<dbReference type="InterPro" id="IPR010390">
    <property type="entry name" value="ABC-2_transporter-like"/>
</dbReference>
<accession>A0A918DZI2</accession>
<feature type="transmembrane region" description="Helical" evidence="1">
    <location>
        <begin position="162"/>
        <end position="185"/>
    </location>
</feature>
<reference evidence="2" key="2">
    <citation type="submission" date="2020-09" db="EMBL/GenBank/DDBJ databases">
        <authorList>
            <person name="Sun Q."/>
            <person name="Zhou Y."/>
        </authorList>
    </citation>
    <scope>NUCLEOTIDE SEQUENCE</scope>
    <source>
        <strain evidence="2">CGMCC 4.7201</strain>
    </source>
</reference>
<keyword evidence="1" id="KW-0812">Transmembrane</keyword>
<dbReference type="AlphaFoldDB" id="A0A918DZI2"/>
<dbReference type="PANTHER" id="PTHR36833">
    <property type="entry name" value="SLR0610 PROTEIN-RELATED"/>
    <property type="match status" value="1"/>
</dbReference>
<dbReference type="Proteomes" id="UP000641932">
    <property type="component" value="Unassembled WGS sequence"/>
</dbReference>
<keyword evidence="1" id="KW-0472">Membrane</keyword>
<name>A0A918DZI2_9ACTN</name>
<evidence type="ECO:0000313" key="2">
    <source>
        <dbReference type="EMBL" id="GGO89913.1"/>
    </source>
</evidence>
<sequence length="279" mass="30049">MAEDLRAVEGSRLADGVRAYLIIAWMWVRSTMAYRASFIMLTIGQFLGSGLDFAAIMLMFAHTPHLGGFSLGEVAFLYGTSGVALGLADLLIGNTDKLGQRVRDGSFDTLLVRPVPVFAQVAADRFALRRVGRISQTAVVLGWSFTVIEVDWTVGRVLMVPLMILSGTAIFGSLFVLGAAFQFWASDAAEVQNAFIYGGNTLTQFPPTVFAKDLVRGATFLVPLAFVNWMPALYILGRPDPLALPRLMDFASPVAAALSCAVAALAWRAGLRGYRSTGS</sequence>
<feature type="transmembrane region" description="Helical" evidence="1">
    <location>
        <begin position="214"/>
        <end position="235"/>
    </location>
</feature>
<proteinExistence type="predicted"/>
<reference evidence="2" key="1">
    <citation type="journal article" date="2014" name="Int. J. Syst. Evol. Microbiol.">
        <title>Complete genome sequence of Corynebacterium casei LMG S-19264T (=DSM 44701T), isolated from a smear-ripened cheese.</title>
        <authorList>
            <consortium name="US DOE Joint Genome Institute (JGI-PGF)"/>
            <person name="Walter F."/>
            <person name="Albersmeier A."/>
            <person name="Kalinowski J."/>
            <person name="Ruckert C."/>
        </authorList>
    </citation>
    <scope>NUCLEOTIDE SEQUENCE</scope>
    <source>
        <strain evidence="2">CGMCC 4.7201</strain>
    </source>
</reference>
<feature type="transmembrane region" description="Helical" evidence="1">
    <location>
        <begin position="247"/>
        <end position="267"/>
    </location>
</feature>
<evidence type="ECO:0000256" key="1">
    <source>
        <dbReference type="SAM" id="Phobius"/>
    </source>
</evidence>
<feature type="transmembrane region" description="Helical" evidence="1">
    <location>
        <begin position="38"/>
        <end position="62"/>
    </location>
</feature>
<protein>
    <submittedName>
        <fullName evidence="2">Transporter</fullName>
    </submittedName>
</protein>
<keyword evidence="3" id="KW-1185">Reference proteome</keyword>
<keyword evidence="1" id="KW-1133">Transmembrane helix</keyword>
<organism evidence="2 3">
    <name type="scientific">Wenjunlia tyrosinilytica</name>
    <dbReference type="NCBI Taxonomy" id="1544741"/>
    <lineage>
        <taxon>Bacteria</taxon>
        <taxon>Bacillati</taxon>
        <taxon>Actinomycetota</taxon>
        <taxon>Actinomycetes</taxon>
        <taxon>Kitasatosporales</taxon>
        <taxon>Streptomycetaceae</taxon>
        <taxon>Wenjunlia</taxon>
    </lineage>
</organism>
<dbReference type="PANTHER" id="PTHR36833:SF1">
    <property type="entry name" value="INTEGRAL MEMBRANE TRANSPORT PROTEIN"/>
    <property type="match status" value="1"/>
</dbReference>
<dbReference type="Pfam" id="PF06182">
    <property type="entry name" value="ABC2_membrane_6"/>
    <property type="match status" value="1"/>
</dbReference>
<feature type="transmembrane region" description="Helical" evidence="1">
    <location>
        <begin position="74"/>
        <end position="93"/>
    </location>
</feature>
<dbReference type="EMBL" id="BMMS01000014">
    <property type="protein sequence ID" value="GGO89913.1"/>
    <property type="molecule type" value="Genomic_DNA"/>
</dbReference>
<comment type="caution">
    <text evidence="2">The sequence shown here is derived from an EMBL/GenBank/DDBJ whole genome shotgun (WGS) entry which is preliminary data.</text>
</comment>
<gene>
    <name evidence="2" type="ORF">GCM10012280_34220</name>
</gene>
<evidence type="ECO:0000313" key="3">
    <source>
        <dbReference type="Proteomes" id="UP000641932"/>
    </source>
</evidence>